<proteinExistence type="predicted"/>
<dbReference type="KEGG" id="bter:100650360"/>
<reference evidence="4" key="1">
    <citation type="submission" date="2025-08" db="UniProtKB">
        <authorList>
            <consortium name="RefSeq"/>
        </authorList>
    </citation>
    <scope>IDENTIFICATION</scope>
</reference>
<keyword evidence="3" id="KW-1185">Reference proteome</keyword>
<organism evidence="3 4">
    <name type="scientific">Bombus terrestris</name>
    <name type="common">Buff-tailed bumblebee</name>
    <name type="synonym">Apis terrestris</name>
    <dbReference type="NCBI Taxonomy" id="30195"/>
    <lineage>
        <taxon>Eukaryota</taxon>
        <taxon>Metazoa</taxon>
        <taxon>Ecdysozoa</taxon>
        <taxon>Arthropoda</taxon>
        <taxon>Hexapoda</taxon>
        <taxon>Insecta</taxon>
        <taxon>Pterygota</taxon>
        <taxon>Neoptera</taxon>
        <taxon>Endopterygota</taxon>
        <taxon>Hymenoptera</taxon>
        <taxon>Apocrita</taxon>
        <taxon>Aculeata</taxon>
        <taxon>Apoidea</taxon>
        <taxon>Anthophila</taxon>
        <taxon>Apidae</taxon>
        <taxon>Bombus</taxon>
        <taxon>Bombus</taxon>
    </lineage>
</organism>
<feature type="region of interest" description="Disordered" evidence="2">
    <location>
        <begin position="62"/>
        <end position="124"/>
    </location>
</feature>
<dbReference type="OrthoDB" id="7609070at2759"/>
<evidence type="ECO:0000313" key="3">
    <source>
        <dbReference type="Proteomes" id="UP000835206"/>
    </source>
</evidence>
<feature type="coiled-coil region" evidence="1">
    <location>
        <begin position="225"/>
        <end position="252"/>
    </location>
</feature>
<dbReference type="GeneID" id="100650360"/>
<evidence type="ECO:0000313" key="4">
    <source>
        <dbReference type="RefSeq" id="XP_003395229.2"/>
    </source>
</evidence>
<dbReference type="Proteomes" id="UP000835206">
    <property type="component" value="Chromosome 4"/>
</dbReference>
<feature type="coiled-coil region" evidence="1">
    <location>
        <begin position="15"/>
        <end position="49"/>
    </location>
</feature>
<dbReference type="AlphaFoldDB" id="A0A9B0C9H8"/>
<dbReference type="RefSeq" id="XP_003395229.2">
    <property type="nucleotide sequence ID" value="XM_003395181.3"/>
</dbReference>
<sequence length="334" mass="37798">MSTENRKIYKKIKKATEKDKRMAQLEKEIARLETENSKLKRDSAEYESGLAAFSGTSRFATEFSSLSRNVPSDTNKRPLSQKPEDNLANALQSKGNPENGNRKKKLRMRLMKSRKKDNKRQKAMPTHLEVIPCPQKQVIRKYIRDVPCPRIKSKKQKGVSCSGSERKRSCKQVEDVCSTSKRTQPVTCSSKQPVKKCVQASPKTCPGRERTSPPRSCPKCESNRIQKLESEVYQLRKEIECMKYERKEAEKAIQKAIVRGARALGGRFKPTVPGSIEKLLDICNSDASSQSTSSVSLCTTKTASPMIHTCHNKTRRKEEFDYCEGCTPLVSSRD</sequence>
<protein>
    <submittedName>
        <fullName evidence="4">Uncharacterized protein LOC100650360</fullName>
    </submittedName>
</protein>
<gene>
    <name evidence="4" type="primary">LOC100650360</name>
</gene>
<feature type="compositionally biased region" description="Polar residues" evidence="2">
    <location>
        <begin position="89"/>
        <end position="99"/>
    </location>
</feature>
<evidence type="ECO:0000256" key="2">
    <source>
        <dbReference type="SAM" id="MobiDB-lite"/>
    </source>
</evidence>
<feature type="compositionally biased region" description="Polar residues" evidence="2">
    <location>
        <begin position="62"/>
        <end position="73"/>
    </location>
</feature>
<feature type="compositionally biased region" description="Basic residues" evidence="2">
    <location>
        <begin position="102"/>
        <end position="122"/>
    </location>
</feature>
<accession>A0A9B0C9H8</accession>
<keyword evidence="1" id="KW-0175">Coiled coil</keyword>
<name>A0A9B0C9H8_BOMTE</name>
<evidence type="ECO:0000256" key="1">
    <source>
        <dbReference type="SAM" id="Coils"/>
    </source>
</evidence>